<gene>
    <name evidence="4" type="ORF">ODALV1_LOCUS579</name>
</gene>
<keyword evidence="1 2" id="KW-0694">RNA-binding</keyword>
<dbReference type="PROSITE" id="PS50102">
    <property type="entry name" value="RRM"/>
    <property type="match status" value="1"/>
</dbReference>
<evidence type="ECO:0000256" key="1">
    <source>
        <dbReference type="ARBA" id="ARBA00022884"/>
    </source>
</evidence>
<feature type="domain" description="RRM" evidence="3">
    <location>
        <begin position="9"/>
        <end position="89"/>
    </location>
</feature>
<evidence type="ECO:0000313" key="4">
    <source>
        <dbReference type="EMBL" id="CAL8069027.1"/>
    </source>
</evidence>
<dbReference type="PANTHER" id="PTHR48024:SF56">
    <property type="entry name" value="HETEROGENEOUS NUCLEAR RIBONUCLEOPROTEIN A0"/>
    <property type="match status" value="1"/>
</dbReference>
<dbReference type="Proteomes" id="UP001642540">
    <property type="component" value="Unassembled WGS sequence"/>
</dbReference>
<dbReference type="EMBL" id="CAXLJM020000003">
    <property type="protein sequence ID" value="CAL8069027.1"/>
    <property type="molecule type" value="Genomic_DNA"/>
</dbReference>
<sequence length="99" mass="10673">MSGSARNMLRVFVGNLPWTIGSMELRHFASSFGLVTHSQVAFDRKTGLSKGFGFVTFANREGYNSLLKGSGGGSHFLEGQHLNVNPANGYVNHPSGEDN</sequence>
<evidence type="ECO:0000313" key="5">
    <source>
        <dbReference type="Proteomes" id="UP001642540"/>
    </source>
</evidence>
<accession>A0ABP1PJ28</accession>
<dbReference type="Pfam" id="PF00076">
    <property type="entry name" value="RRM_1"/>
    <property type="match status" value="1"/>
</dbReference>
<evidence type="ECO:0000259" key="3">
    <source>
        <dbReference type="PROSITE" id="PS50102"/>
    </source>
</evidence>
<evidence type="ECO:0000256" key="2">
    <source>
        <dbReference type="PROSITE-ProRule" id="PRU00176"/>
    </source>
</evidence>
<dbReference type="InterPro" id="IPR000504">
    <property type="entry name" value="RRM_dom"/>
</dbReference>
<dbReference type="SMART" id="SM00360">
    <property type="entry name" value="RRM"/>
    <property type="match status" value="1"/>
</dbReference>
<dbReference type="Gene3D" id="3.30.70.330">
    <property type="match status" value="1"/>
</dbReference>
<dbReference type="PANTHER" id="PTHR48024">
    <property type="entry name" value="GEO13361P1-RELATED"/>
    <property type="match status" value="1"/>
</dbReference>
<dbReference type="InterPro" id="IPR050886">
    <property type="entry name" value="RNA-binding_reg"/>
</dbReference>
<comment type="caution">
    <text evidence="4">The sequence shown here is derived from an EMBL/GenBank/DDBJ whole genome shotgun (WGS) entry which is preliminary data.</text>
</comment>
<dbReference type="InterPro" id="IPR012677">
    <property type="entry name" value="Nucleotide-bd_a/b_plait_sf"/>
</dbReference>
<dbReference type="InterPro" id="IPR035979">
    <property type="entry name" value="RBD_domain_sf"/>
</dbReference>
<protein>
    <recommendedName>
        <fullName evidence="3">RRM domain-containing protein</fullName>
    </recommendedName>
</protein>
<proteinExistence type="predicted"/>
<dbReference type="SUPFAM" id="SSF54928">
    <property type="entry name" value="RNA-binding domain, RBD"/>
    <property type="match status" value="1"/>
</dbReference>
<name>A0ABP1PJ28_9HEXA</name>
<organism evidence="4 5">
    <name type="scientific">Orchesella dallaii</name>
    <dbReference type="NCBI Taxonomy" id="48710"/>
    <lineage>
        <taxon>Eukaryota</taxon>
        <taxon>Metazoa</taxon>
        <taxon>Ecdysozoa</taxon>
        <taxon>Arthropoda</taxon>
        <taxon>Hexapoda</taxon>
        <taxon>Collembola</taxon>
        <taxon>Entomobryomorpha</taxon>
        <taxon>Entomobryoidea</taxon>
        <taxon>Orchesellidae</taxon>
        <taxon>Orchesellinae</taxon>
        <taxon>Orchesella</taxon>
    </lineage>
</organism>
<keyword evidence="5" id="KW-1185">Reference proteome</keyword>
<reference evidence="4 5" key="1">
    <citation type="submission" date="2024-08" db="EMBL/GenBank/DDBJ databases">
        <authorList>
            <person name="Cucini C."/>
            <person name="Frati F."/>
        </authorList>
    </citation>
    <scope>NUCLEOTIDE SEQUENCE [LARGE SCALE GENOMIC DNA]</scope>
</reference>